<dbReference type="Gene3D" id="3.30.200.20">
    <property type="entry name" value="Phosphorylase Kinase, domain 1"/>
    <property type="match status" value="1"/>
</dbReference>
<evidence type="ECO:0000256" key="3">
    <source>
        <dbReference type="ARBA" id="ARBA00022679"/>
    </source>
</evidence>
<keyword evidence="5" id="KW-0418">Kinase</keyword>
<dbReference type="InterPro" id="IPR016477">
    <property type="entry name" value="Fructo-/Ketosamine-3-kinase"/>
</dbReference>
<dbReference type="GO" id="GO:0016301">
    <property type="term" value="F:kinase activity"/>
    <property type="evidence" value="ECO:0007669"/>
    <property type="project" value="UniProtKB-KW"/>
</dbReference>
<accession>A0A803KI06</accession>
<evidence type="ECO:0000256" key="6">
    <source>
        <dbReference type="ARBA" id="ARBA00022840"/>
    </source>
</evidence>
<keyword evidence="6" id="KW-0067">ATP-binding</keyword>
<dbReference type="PANTHER" id="PTHR12149">
    <property type="entry name" value="FRUCTOSAMINE 3 KINASE-RELATED PROTEIN"/>
    <property type="match status" value="1"/>
</dbReference>
<keyword evidence="3" id="KW-0808">Transferase</keyword>
<proteinExistence type="inferred from homology"/>
<reference evidence="9" key="2">
    <citation type="journal article" date="2010" name="Science">
        <title>The genome of the Western clawed frog Xenopus tropicalis.</title>
        <authorList>
            <person name="Hellsten U."/>
            <person name="Harland R.M."/>
            <person name="Gilchrist M.J."/>
            <person name="Hendrix D."/>
            <person name="Jurka J."/>
            <person name="Kapitonov V."/>
            <person name="Ovcharenko I."/>
            <person name="Putnam N.H."/>
            <person name="Shu S."/>
            <person name="Taher L."/>
            <person name="Blitz I.L."/>
            <person name="Blumberg B."/>
            <person name="Dichmann D.S."/>
            <person name="Dubchak I."/>
            <person name="Amaya E."/>
            <person name="Detter J.C."/>
            <person name="Fletcher R."/>
            <person name="Gerhard D.S."/>
            <person name="Goodstein D."/>
            <person name="Graves T."/>
            <person name="Grigoriev I.V."/>
            <person name="Grimwood J."/>
            <person name="Kawashima T."/>
            <person name="Lindquist E."/>
            <person name="Lucas S.M."/>
            <person name="Mead P.E."/>
            <person name="Mitros T."/>
            <person name="Ogino H."/>
            <person name="Ohta Y."/>
            <person name="Poliakov A.V."/>
            <person name="Pollet N."/>
            <person name="Robert J."/>
            <person name="Salamov A."/>
            <person name="Sater A.K."/>
            <person name="Schmutz J."/>
            <person name="Terry A."/>
            <person name="Vize P.D."/>
            <person name="Warren W.C."/>
            <person name="Wells D."/>
            <person name="Wills A."/>
            <person name="Wilson R.K."/>
            <person name="Zimmerman L.B."/>
            <person name="Zorn A.M."/>
            <person name="Grainger R."/>
            <person name="Grammer T."/>
            <person name="Khokha M.K."/>
            <person name="Richardson P.M."/>
            <person name="Rokhsar D.S."/>
        </authorList>
    </citation>
    <scope>NUCLEOTIDE SEQUENCE [LARGE SCALE GENOMIC DNA]</scope>
    <source>
        <strain evidence="9">Nigerian</strain>
    </source>
</reference>
<evidence type="ECO:0000256" key="4">
    <source>
        <dbReference type="ARBA" id="ARBA00022741"/>
    </source>
</evidence>
<dbReference type="Pfam" id="PF03881">
    <property type="entry name" value="Fructosamin_kin"/>
    <property type="match status" value="1"/>
</dbReference>
<comment type="catalytic activity">
    <reaction evidence="7">
        <text>N(6)-D-ribulosyl-L-lysyl-[protein] + ATP = N(6)-(3-O-phospho-D-ribulosyl)-L-lysyl-[protein] + ADP + H(+)</text>
        <dbReference type="Rhea" id="RHEA:48432"/>
        <dbReference type="Rhea" id="RHEA-COMP:12103"/>
        <dbReference type="Rhea" id="RHEA-COMP:12104"/>
        <dbReference type="ChEBI" id="CHEBI:15378"/>
        <dbReference type="ChEBI" id="CHEBI:30616"/>
        <dbReference type="ChEBI" id="CHEBI:90418"/>
        <dbReference type="ChEBI" id="CHEBI:90420"/>
        <dbReference type="ChEBI" id="CHEBI:456216"/>
        <dbReference type="EC" id="2.7.1.172"/>
    </reaction>
    <physiologicalReaction direction="left-to-right" evidence="7">
        <dbReference type="Rhea" id="RHEA:48433"/>
    </physiologicalReaction>
</comment>
<dbReference type="EMBL" id="KV460423">
    <property type="protein sequence ID" value="OCA18389.1"/>
    <property type="molecule type" value="Genomic_DNA"/>
</dbReference>
<reference evidence="9" key="3">
    <citation type="submission" date="2016-05" db="EMBL/GenBank/DDBJ databases">
        <title>WGS assembly of Xenopus tropicalis.</title>
        <authorList>
            <person name="Sessions A."/>
            <person name="Jenkins J."/>
            <person name="Mitros T."/>
            <person name="Lyons J.T."/>
            <person name="Dichmann D.S."/>
            <person name="Robert J."/>
            <person name="Harland R.M."/>
            <person name="Rokhsar D.S."/>
        </authorList>
    </citation>
    <scope>NUCLEOTIDE SEQUENCE</scope>
    <source>
        <strain evidence="9">Nigerian</strain>
    </source>
</reference>
<gene>
    <name evidence="9" type="ORF">XENTR_v90025750mg</name>
</gene>
<organism evidence="9">
    <name type="scientific">Xenopus tropicalis</name>
    <name type="common">Western clawed frog</name>
    <name type="synonym">Silurana tropicalis</name>
    <dbReference type="NCBI Taxonomy" id="8364"/>
    <lineage>
        <taxon>Eukaryota</taxon>
        <taxon>Metazoa</taxon>
        <taxon>Chordata</taxon>
        <taxon>Craniata</taxon>
        <taxon>Vertebrata</taxon>
        <taxon>Euteleostomi</taxon>
        <taxon>Amphibia</taxon>
        <taxon>Batrachia</taxon>
        <taxon>Anura</taxon>
        <taxon>Pipoidea</taxon>
        <taxon>Pipidae</taxon>
        <taxon>Xenopodinae</taxon>
        <taxon>Xenopus</taxon>
        <taxon>Silurana</taxon>
    </lineage>
</organism>
<evidence type="ECO:0000256" key="7">
    <source>
        <dbReference type="ARBA" id="ARBA00048655"/>
    </source>
</evidence>
<evidence type="ECO:0000256" key="5">
    <source>
        <dbReference type="ARBA" id="ARBA00022777"/>
    </source>
</evidence>
<evidence type="ECO:0000256" key="2">
    <source>
        <dbReference type="ARBA" id="ARBA00011961"/>
    </source>
</evidence>
<name>A0A803KI06_XENTR</name>
<sequence>MPQAQLILLVNNNVIVDIWGMPVPIYFWDCEFNPYLAAHRDPLLPQRRLLLKAGVVGLLELEEELRKVLKTSVLTQAGHCQGGFISQALSYDTDRGRVFVKINCRAQAKTMFSGEAASLQAIGETGTVRVPEPIAMADLPSGGGLLVLEYLEMRSIGRFAEKLGEQLADLHLHNMLLERKSQRQKGTVGERKQAVDKFGFHTVTCCGYIPQVNDWQDDWATFFARQRLKPQLDLIAENYGDRAVLSLWAELQIKLHKAFKDTVITPSLLHGDLWEANVAEDDLGPFLFDPGSFYGHSEFDLSIGEMFGAQGRAFFSGYHRKIPKAPGFETRSLLYQLFHSLNNWNHFGPEFRPSSLNLMEAVLDNL</sequence>
<dbReference type="GO" id="GO:0005829">
    <property type="term" value="C:cytosol"/>
    <property type="evidence" value="ECO:0007669"/>
    <property type="project" value="UniProtKB-ARBA"/>
</dbReference>
<dbReference type="FunFam" id="3.90.1200.10:FF:000003">
    <property type="entry name" value="fructosamine-3-kinase isoform X1"/>
    <property type="match status" value="1"/>
</dbReference>
<evidence type="ECO:0000313" key="9">
    <source>
        <dbReference type="EMBL" id="OCA18389.1"/>
    </source>
</evidence>
<dbReference type="InterPro" id="IPR011009">
    <property type="entry name" value="Kinase-like_dom_sf"/>
</dbReference>
<dbReference type="SUPFAM" id="SSF56112">
    <property type="entry name" value="Protein kinase-like (PK-like)"/>
    <property type="match status" value="1"/>
</dbReference>
<dbReference type="FunFam" id="3.30.200.20:FF:000264">
    <property type="entry name" value="Protein-ribulosamine 3-kinase, chloroplastic"/>
    <property type="match status" value="1"/>
</dbReference>
<comment type="similarity">
    <text evidence="1">Belongs to the fructosamine kinase family.</text>
</comment>
<dbReference type="GO" id="GO:0005524">
    <property type="term" value="F:ATP binding"/>
    <property type="evidence" value="ECO:0007669"/>
    <property type="project" value="UniProtKB-KW"/>
</dbReference>
<evidence type="ECO:0000256" key="1">
    <source>
        <dbReference type="ARBA" id="ARBA00009460"/>
    </source>
</evidence>
<dbReference type="Gene3D" id="3.90.1200.10">
    <property type="match status" value="1"/>
</dbReference>
<reference evidence="9" key="1">
    <citation type="submission" date="2009-11" db="EMBL/GenBank/DDBJ databases">
        <authorList>
            <consortium name="US DOE Joint Genome Institute (JGI-PGF)"/>
            <person name="Ottilar R."/>
            <person name="Schmutz J."/>
            <person name="Salamov A."/>
            <person name="Cheng J.F."/>
            <person name="Lucas S."/>
            <person name="Pitluck S."/>
            <person name="Gundlach H."/>
            <person name="Guo Y."/>
            <person name="Haberer G."/>
            <person name="Nasrallah J."/>
            <person name="Mayer K.F.X."/>
            <person name="van de Peer Y."/>
            <person name="Weigel D."/>
            <person name="Grigoriev I.V."/>
        </authorList>
    </citation>
    <scope>NUCLEOTIDE SEQUENCE</scope>
    <source>
        <strain evidence="9">Nigerian</strain>
    </source>
</reference>
<dbReference type="PANTHER" id="PTHR12149:SF12">
    <property type="entry name" value="PROTEIN-RIBULOSAMINE 3-KINASE"/>
    <property type="match status" value="1"/>
</dbReference>
<comment type="catalytic activity">
    <reaction evidence="8">
        <text>N(6)-(D-psicosyl)-L-lysyl-[protein] + ATP = N(6)-(3-O-phospho-D-psicosyl)-L-lysyl-[protein] + ADP + H(+)</text>
        <dbReference type="Rhea" id="RHEA:61392"/>
        <dbReference type="Rhea" id="RHEA-COMP:15796"/>
        <dbReference type="Rhea" id="RHEA-COMP:15797"/>
        <dbReference type="ChEBI" id="CHEBI:15378"/>
        <dbReference type="ChEBI" id="CHEBI:30616"/>
        <dbReference type="ChEBI" id="CHEBI:144621"/>
        <dbReference type="ChEBI" id="CHEBI:144622"/>
        <dbReference type="ChEBI" id="CHEBI:456216"/>
    </reaction>
    <physiologicalReaction direction="left-to-right" evidence="8">
        <dbReference type="Rhea" id="RHEA:61393"/>
    </physiologicalReaction>
</comment>
<dbReference type="AlphaFoldDB" id="A0A803KI06"/>
<dbReference type="GO" id="GO:0102193">
    <property type="term" value="F:protein-ribulosamine 3-kinase activity"/>
    <property type="evidence" value="ECO:0007669"/>
    <property type="project" value="UniProtKB-EC"/>
</dbReference>
<keyword evidence="4" id="KW-0547">Nucleotide-binding</keyword>
<protein>
    <recommendedName>
        <fullName evidence="2">protein-ribulosamine 3-kinase</fullName>
        <ecNumber evidence="2">2.7.1.172</ecNumber>
    </recommendedName>
</protein>
<evidence type="ECO:0000256" key="8">
    <source>
        <dbReference type="ARBA" id="ARBA00050767"/>
    </source>
</evidence>
<dbReference type="EC" id="2.7.1.172" evidence="2"/>